<dbReference type="Pfam" id="PF02302">
    <property type="entry name" value="PTS_IIB"/>
    <property type="match status" value="1"/>
</dbReference>
<dbReference type="SUPFAM" id="SSF52794">
    <property type="entry name" value="PTS system IIB component-like"/>
    <property type="match status" value="1"/>
</dbReference>
<keyword evidence="2" id="KW-0762">Sugar transport</keyword>
<protein>
    <submittedName>
        <fullName evidence="2">PTS sugar transporter subunit IIB</fullName>
    </submittedName>
</protein>
<gene>
    <name evidence="2" type="ORF">FNV33_02200</name>
</gene>
<dbReference type="RefSeq" id="WP_112767409.1">
    <property type="nucleotide sequence ID" value="NZ_CALUAQ010000010.1"/>
</dbReference>
<keyword evidence="1" id="KW-0808">Transferase</keyword>
<dbReference type="AlphaFoldDB" id="A0A328KNG7"/>
<dbReference type="PROSITE" id="PS51099">
    <property type="entry name" value="PTS_EIIB_TYPE_2"/>
    <property type="match status" value="1"/>
</dbReference>
<proteinExistence type="predicted"/>
<evidence type="ECO:0000256" key="1">
    <source>
        <dbReference type="ARBA" id="ARBA00022679"/>
    </source>
</evidence>
<evidence type="ECO:0000313" key="2">
    <source>
        <dbReference type="EMBL" id="QDO90923.1"/>
    </source>
</evidence>
<dbReference type="CDD" id="cd05563">
    <property type="entry name" value="PTS_IIB_ascorbate"/>
    <property type="match status" value="1"/>
</dbReference>
<sequence>MLKVVTVCGNGIGSSLLLKMKIESIAKENNIDVEAESIDSGNAHGISADLIVTVKELAKDFPDDQPVAIIRSYTNKKKIIEDVLPKLKELDAQQN</sequence>
<name>A0A328KNG7_9LACT</name>
<dbReference type="InterPro" id="IPR003501">
    <property type="entry name" value="PTS_EIIB_2/3"/>
</dbReference>
<dbReference type="InterPro" id="IPR036095">
    <property type="entry name" value="PTS_EIIB-like_sf"/>
</dbReference>
<reference evidence="2 3" key="1">
    <citation type="submission" date="2019-07" db="EMBL/GenBank/DDBJ databases">
        <title>Genome assembly of a nasal isolate of Dolosigranulum pigrum from a chronic sinusitis patient.</title>
        <authorList>
            <person name="Baig S."/>
            <person name="Overballe-Petersen S."/>
            <person name="Kaspar U."/>
            <person name="Rendboe A."/>
            <person name="de Man T."/>
            <person name="Liu C."/>
            <person name="Price L.B."/>
            <person name="Stegger M."/>
            <person name="Becker K."/>
            <person name="Skytt Andersen P."/>
        </authorList>
    </citation>
    <scope>NUCLEOTIDE SEQUENCE [LARGE SCALE GENOMIC DNA]</scope>
    <source>
        <strain evidence="2 3">83VPs-KB5</strain>
    </source>
</reference>
<organism evidence="2 3">
    <name type="scientific">Dolosigranulum pigrum</name>
    <dbReference type="NCBI Taxonomy" id="29394"/>
    <lineage>
        <taxon>Bacteria</taxon>
        <taxon>Bacillati</taxon>
        <taxon>Bacillota</taxon>
        <taxon>Bacilli</taxon>
        <taxon>Lactobacillales</taxon>
        <taxon>Carnobacteriaceae</taxon>
        <taxon>Dolosigranulum</taxon>
    </lineage>
</organism>
<dbReference type="GO" id="GO:0009401">
    <property type="term" value="P:phosphoenolpyruvate-dependent sugar phosphotransferase system"/>
    <property type="evidence" value="ECO:0007669"/>
    <property type="project" value="InterPro"/>
</dbReference>
<dbReference type="GO" id="GO:0008982">
    <property type="term" value="F:protein-N(PI)-phosphohistidine-sugar phosphotransferase activity"/>
    <property type="evidence" value="ECO:0007669"/>
    <property type="project" value="InterPro"/>
</dbReference>
<dbReference type="InterPro" id="IPR013011">
    <property type="entry name" value="PTS_EIIB_2"/>
</dbReference>
<dbReference type="Gene3D" id="3.40.50.2300">
    <property type="match status" value="1"/>
</dbReference>
<dbReference type="KEGG" id="dpm:FNV33_02200"/>
<accession>A0A328KNG7</accession>
<evidence type="ECO:0000313" key="3">
    <source>
        <dbReference type="Proteomes" id="UP000315953"/>
    </source>
</evidence>
<dbReference type="Proteomes" id="UP000315953">
    <property type="component" value="Chromosome"/>
</dbReference>
<keyword evidence="2" id="KW-0813">Transport</keyword>
<dbReference type="EMBL" id="CP041626">
    <property type="protein sequence ID" value="QDO90923.1"/>
    <property type="molecule type" value="Genomic_DNA"/>
</dbReference>